<evidence type="ECO:0000256" key="1">
    <source>
        <dbReference type="SAM" id="MobiDB-lite"/>
    </source>
</evidence>
<organism evidence="2 3">
    <name type="scientific">Rhamnusium bicolor</name>
    <dbReference type="NCBI Taxonomy" id="1586634"/>
    <lineage>
        <taxon>Eukaryota</taxon>
        <taxon>Metazoa</taxon>
        <taxon>Ecdysozoa</taxon>
        <taxon>Arthropoda</taxon>
        <taxon>Hexapoda</taxon>
        <taxon>Insecta</taxon>
        <taxon>Pterygota</taxon>
        <taxon>Neoptera</taxon>
        <taxon>Endopterygota</taxon>
        <taxon>Coleoptera</taxon>
        <taxon>Polyphaga</taxon>
        <taxon>Cucujiformia</taxon>
        <taxon>Chrysomeloidea</taxon>
        <taxon>Cerambycidae</taxon>
        <taxon>Lepturinae</taxon>
        <taxon>Rhagiini</taxon>
        <taxon>Rhamnusium</taxon>
    </lineage>
</organism>
<sequence length="109" mass="12845">MYALDEKEEAKVKNEERKIADGKKESEEKKIAPKATEEKVIESGKKDSDKNNKEDKAEVDDENDGHESPIRLTLEDDDETLHDVEVRNLFVRKQCIYFYCQYYDVDKRN</sequence>
<name>A0AAV8WM70_9CUCU</name>
<feature type="compositionally biased region" description="Basic and acidic residues" evidence="1">
    <location>
        <begin position="1"/>
        <end position="56"/>
    </location>
</feature>
<comment type="caution">
    <text evidence="2">The sequence shown here is derived from an EMBL/GenBank/DDBJ whole genome shotgun (WGS) entry which is preliminary data.</text>
</comment>
<proteinExistence type="predicted"/>
<dbReference type="AlphaFoldDB" id="A0AAV8WM70"/>
<protein>
    <submittedName>
        <fullName evidence="2">Uncharacterized protein</fullName>
    </submittedName>
</protein>
<dbReference type="EMBL" id="JANEYF010005770">
    <property type="protein sequence ID" value="KAJ8926801.1"/>
    <property type="molecule type" value="Genomic_DNA"/>
</dbReference>
<reference evidence="2" key="1">
    <citation type="journal article" date="2023" name="Insect Mol. Biol.">
        <title>Genome sequencing provides insights into the evolution of gene families encoding plant cell wall-degrading enzymes in longhorned beetles.</title>
        <authorList>
            <person name="Shin N.R."/>
            <person name="Okamura Y."/>
            <person name="Kirsch R."/>
            <person name="Pauchet Y."/>
        </authorList>
    </citation>
    <scope>NUCLEOTIDE SEQUENCE</scope>
    <source>
        <strain evidence="2">RBIC_L_NR</strain>
    </source>
</reference>
<keyword evidence="3" id="KW-1185">Reference proteome</keyword>
<feature type="region of interest" description="Disordered" evidence="1">
    <location>
        <begin position="1"/>
        <end position="74"/>
    </location>
</feature>
<dbReference type="Proteomes" id="UP001162156">
    <property type="component" value="Unassembled WGS sequence"/>
</dbReference>
<gene>
    <name evidence="2" type="ORF">NQ314_020647</name>
</gene>
<accession>A0AAV8WM70</accession>
<evidence type="ECO:0000313" key="3">
    <source>
        <dbReference type="Proteomes" id="UP001162156"/>
    </source>
</evidence>
<evidence type="ECO:0000313" key="2">
    <source>
        <dbReference type="EMBL" id="KAJ8926801.1"/>
    </source>
</evidence>